<evidence type="ECO:0000313" key="2">
    <source>
        <dbReference type="EMBL" id="MDS0258425.1"/>
    </source>
</evidence>
<proteinExistence type="predicted"/>
<keyword evidence="1" id="KW-0472">Membrane</keyword>
<reference evidence="2 3" key="1">
    <citation type="submission" date="2022-06" db="EMBL/GenBank/DDBJ databases">
        <title>Haloarcula sp. a new haloarchaeum isolate from saline soil.</title>
        <authorList>
            <person name="Strakova D."/>
            <person name="Galisteo C."/>
            <person name="Sanchez-Porro C."/>
            <person name="Ventosa A."/>
        </authorList>
    </citation>
    <scope>NUCLEOTIDE SEQUENCE [LARGE SCALE GENOMIC DNA]</scope>
    <source>
        <strain evidence="2 3">S1CR25-12</strain>
    </source>
</reference>
<evidence type="ECO:0000256" key="1">
    <source>
        <dbReference type="SAM" id="Phobius"/>
    </source>
</evidence>
<organism evidence="2 3">
    <name type="scientific">Haloarcula saliterrae</name>
    <dbReference type="NCBI Taxonomy" id="2950534"/>
    <lineage>
        <taxon>Archaea</taxon>
        <taxon>Methanobacteriati</taxon>
        <taxon>Methanobacteriota</taxon>
        <taxon>Stenosarchaea group</taxon>
        <taxon>Halobacteria</taxon>
        <taxon>Halobacteriales</taxon>
        <taxon>Haloarculaceae</taxon>
        <taxon>Haloarcula</taxon>
    </lineage>
</organism>
<evidence type="ECO:0000313" key="3">
    <source>
        <dbReference type="Proteomes" id="UP001259659"/>
    </source>
</evidence>
<dbReference type="Proteomes" id="UP001259659">
    <property type="component" value="Unassembled WGS sequence"/>
</dbReference>
<dbReference type="RefSeq" id="WP_310917991.1">
    <property type="nucleotide sequence ID" value="NZ_JAMQON010000001.1"/>
</dbReference>
<comment type="caution">
    <text evidence="2">The sequence shown here is derived from an EMBL/GenBank/DDBJ whole genome shotgun (WGS) entry which is preliminary data.</text>
</comment>
<protein>
    <submittedName>
        <fullName evidence="2">Uncharacterized protein</fullName>
    </submittedName>
</protein>
<keyword evidence="1" id="KW-1133">Transmembrane helix</keyword>
<keyword evidence="3" id="KW-1185">Reference proteome</keyword>
<name>A0ABU2F9M9_9EURY</name>
<accession>A0ABU2F9M9</accession>
<sequence length="93" mass="9752">MCFDRLTDDDTAEASVTEVLTAEWFCALRNGALAAAIVLAVLLAQGTPAWVVFASAVGAVVLGSVLHQALLLVGWGVLRARARWGDGRDRSAA</sequence>
<keyword evidence="1" id="KW-0812">Transmembrane</keyword>
<feature type="transmembrane region" description="Helical" evidence="1">
    <location>
        <begin position="50"/>
        <end position="78"/>
    </location>
</feature>
<gene>
    <name evidence="2" type="ORF">NDI56_03255</name>
</gene>
<dbReference type="EMBL" id="JAMQON010000001">
    <property type="protein sequence ID" value="MDS0258425.1"/>
    <property type="molecule type" value="Genomic_DNA"/>
</dbReference>
<feature type="transmembrane region" description="Helical" evidence="1">
    <location>
        <begin position="24"/>
        <end position="44"/>
    </location>
</feature>